<evidence type="ECO:0000256" key="5">
    <source>
        <dbReference type="ARBA" id="ARBA00022989"/>
    </source>
</evidence>
<sequence length="241" mass="26761">MFKVFSQLTKQTKCLVKSIKISKGTDALSTLIDFILHIDDHLINIVNTFGNSTYIILFSIIFIETGIVIFPFLPGDSLLFAAAALAANATYGLNIWAFIILFLIASVAGDSLNFYLGRKFGELIPKHRVLGKFIKERDLNKARSFFDQFGAMAIFLGRFMPIIRTLIPFVAATSNFPYRKFIKYNAAACISWVAICCGAGYYFGNIPLVKENFSMVIIGIVVVSLIPAVIGFIKAKMTPEK</sequence>
<reference evidence="9 10" key="1">
    <citation type="submission" date="2011-09" db="EMBL/GenBank/DDBJ databases">
        <authorList>
            <person name="Weinstock G."/>
            <person name="Sodergren E."/>
            <person name="Clifton S."/>
            <person name="Fulton L."/>
            <person name="Fulton B."/>
            <person name="Courtney L."/>
            <person name="Fronick C."/>
            <person name="Harrison M."/>
            <person name="Strong C."/>
            <person name="Farmer C."/>
            <person name="Delahaunty K."/>
            <person name="Markovic C."/>
            <person name="Hall O."/>
            <person name="Minx P."/>
            <person name="Tomlinson C."/>
            <person name="Mitreva M."/>
            <person name="Hou S."/>
            <person name="Chen J."/>
            <person name="Wollam A."/>
            <person name="Pepin K.H."/>
            <person name="Johnson M."/>
            <person name="Bhonagiri V."/>
            <person name="Zhang X."/>
            <person name="Suruliraj S."/>
            <person name="Warren W."/>
            <person name="Chinwalla A."/>
            <person name="Mardis E.R."/>
            <person name="Wilson R.K."/>
        </authorList>
    </citation>
    <scope>NUCLEOTIDE SEQUENCE [LARGE SCALE GENOMIC DNA]</scope>
    <source>
        <strain evidence="9 10">F0439</strain>
    </source>
</reference>
<proteinExistence type="inferred from homology"/>
<name>G9ZQQ2_9LACO</name>
<dbReference type="eggNOG" id="COG0586">
    <property type="taxonomic scope" value="Bacteria"/>
</dbReference>
<evidence type="ECO:0000313" key="10">
    <source>
        <dbReference type="Proteomes" id="UP000004625"/>
    </source>
</evidence>
<dbReference type="PATRIC" id="fig|797515.3.peg.1872"/>
<evidence type="ECO:0000313" key="9">
    <source>
        <dbReference type="EMBL" id="EHL97153.1"/>
    </source>
</evidence>
<dbReference type="InterPro" id="IPR032818">
    <property type="entry name" value="DedA-like"/>
</dbReference>
<dbReference type="GO" id="GO:0005886">
    <property type="term" value="C:plasma membrane"/>
    <property type="evidence" value="ECO:0007669"/>
    <property type="project" value="UniProtKB-SubCell"/>
</dbReference>
<dbReference type="HOGENOM" id="CLU_044208_6_1_9"/>
<dbReference type="AlphaFoldDB" id="G9ZQQ2"/>
<keyword evidence="3 7" id="KW-1003">Cell membrane</keyword>
<accession>G9ZQQ2</accession>
<dbReference type="InterPro" id="IPR032816">
    <property type="entry name" value="VTT_dom"/>
</dbReference>
<evidence type="ECO:0000256" key="4">
    <source>
        <dbReference type="ARBA" id="ARBA00022692"/>
    </source>
</evidence>
<evidence type="ECO:0000256" key="3">
    <source>
        <dbReference type="ARBA" id="ARBA00022475"/>
    </source>
</evidence>
<keyword evidence="4 7" id="KW-0812">Transmembrane</keyword>
<feature type="transmembrane region" description="Helical" evidence="7">
    <location>
        <begin position="85"/>
        <end position="108"/>
    </location>
</feature>
<dbReference type="Proteomes" id="UP000004625">
    <property type="component" value="Unassembled WGS sequence"/>
</dbReference>
<dbReference type="Pfam" id="PF09335">
    <property type="entry name" value="VTT_dom"/>
    <property type="match status" value="1"/>
</dbReference>
<comment type="subcellular location">
    <subcellularLocation>
        <location evidence="1 7">Cell membrane</location>
        <topology evidence="1 7">Multi-pass membrane protein</topology>
    </subcellularLocation>
</comment>
<evidence type="ECO:0000256" key="7">
    <source>
        <dbReference type="RuleBase" id="RU367016"/>
    </source>
</evidence>
<evidence type="ECO:0000256" key="6">
    <source>
        <dbReference type="ARBA" id="ARBA00023136"/>
    </source>
</evidence>
<evidence type="ECO:0000259" key="8">
    <source>
        <dbReference type="Pfam" id="PF09335"/>
    </source>
</evidence>
<feature type="transmembrane region" description="Helical" evidence="7">
    <location>
        <begin position="54"/>
        <end position="73"/>
    </location>
</feature>
<keyword evidence="6 7" id="KW-0472">Membrane</keyword>
<organism evidence="9 10">
    <name type="scientific">Lentilactobacillus parafarraginis F0439</name>
    <dbReference type="NCBI Taxonomy" id="797515"/>
    <lineage>
        <taxon>Bacteria</taxon>
        <taxon>Bacillati</taxon>
        <taxon>Bacillota</taxon>
        <taxon>Bacilli</taxon>
        <taxon>Lactobacillales</taxon>
        <taxon>Lactobacillaceae</taxon>
        <taxon>Lentilactobacillus</taxon>
    </lineage>
</organism>
<dbReference type="EMBL" id="AGEY01000147">
    <property type="protein sequence ID" value="EHL97153.1"/>
    <property type="molecule type" value="Genomic_DNA"/>
</dbReference>
<evidence type="ECO:0000256" key="2">
    <source>
        <dbReference type="ARBA" id="ARBA00010792"/>
    </source>
</evidence>
<feature type="domain" description="VTT" evidence="8">
    <location>
        <begin position="73"/>
        <end position="201"/>
    </location>
</feature>
<dbReference type="STRING" id="797515.HMPREF9103_02060"/>
<dbReference type="PANTHER" id="PTHR30353:SF0">
    <property type="entry name" value="TRANSMEMBRANE PROTEIN"/>
    <property type="match status" value="1"/>
</dbReference>
<comment type="caution">
    <text evidence="9">The sequence shown here is derived from an EMBL/GenBank/DDBJ whole genome shotgun (WGS) entry which is preliminary data.</text>
</comment>
<evidence type="ECO:0000256" key="1">
    <source>
        <dbReference type="ARBA" id="ARBA00004651"/>
    </source>
</evidence>
<dbReference type="PANTHER" id="PTHR30353">
    <property type="entry name" value="INNER MEMBRANE PROTEIN DEDA-RELATED"/>
    <property type="match status" value="1"/>
</dbReference>
<comment type="similarity">
    <text evidence="2 7">Belongs to the DedA family.</text>
</comment>
<gene>
    <name evidence="9" type="ORF">HMPREF9103_02060</name>
</gene>
<feature type="transmembrane region" description="Helical" evidence="7">
    <location>
        <begin position="215"/>
        <end position="233"/>
    </location>
</feature>
<protein>
    <submittedName>
        <fullName evidence="9">SNARE-like domain protein</fullName>
    </submittedName>
</protein>
<keyword evidence="5 7" id="KW-1133">Transmembrane helix</keyword>
<feature type="transmembrane region" description="Helical" evidence="7">
    <location>
        <begin position="184"/>
        <end position="203"/>
    </location>
</feature>
<keyword evidence="10" id="KW-1185">Reference proteome</keyword>